<dbReference type="GO" id="GO:0005634">
    <property type="term" value="C:nucleus"/>
    <property type="evidence" value="ECO:0007669"/>
    <property type="project" value="TreeGrafter"/>
</dbReference>
<dbReference type="InterPro" id="IPR011899">
    <property type="entry name" value="Glutaredoxin_euk/vir"/>
</dbReference>
<evidence type="ECO:0000256" key="6">
    <source>
        <dbReference type="ARBA" id="ARBA00035808"/>
    </source>
</evidence>
<name>A0A0C2EZQ0_9PEZI</name>
<organism evidence="9 10">
    <name type="scientific">Sporothrix brasiliensis 5110</name>
    <dbReference type="NCBI Taxonomy" id="1398154"/>
    <lineage>
        <taxon>Eukaryota</taxon>
        <taxon>Fungi</taxon>
        <taxon>Dikarya</taxon>
        <taxon>Ascomycota</taxon>
        <taxon>Pezizomycotina</taxon>
        <taxon>Sordariomycetes</taxon>
        <taxon>Sordariomycetidae</taxon>
        <taxon>Ophiostomatales</taxon>
        <taxon>Ophiostomataceae</taxon>
        <taxon>Sporothrix</taxon>
    </lineage>
</organism>
<sequence>MAATQKAQQLIDDNAVVVFSKSYCPYCRSTKRTLDDLGAKYFAIELDQEEDGSEIQDALQRISGQRTVPNIYIGKKHIGGNSDLEAHKNKDLKKLLKDAGALA</sequence>
<evidence type="ECO:0000259" key="8">
    <source>
        <dbReference type="Pfam" id="PF00462"/>
    </source>
</evidence>
<dbReference type="CDD" id="cd03419">
    <property type="entry name" value="GRX_GRXh_1_2_like"/>
    <property type="match status" value="1"/>
</dbReference>
<dbReference type="PROSITE" id="PS00194">
    <property type="entry name" value="THIOREDOXIN_1"/>
    <property type="match status" value="1"/>
</dbReference>
<dbReference type="VEuPathDB" id="FungiDB:SPBR_03347"/>
<protein>
    <submittedName>
        <fullName evidence="9">Glutaredoxin 3</fullName>
    </submittedName>
</protein>
<dbReference type="InterPro" id="IPR002109">
    <property type="entry name" value="Glutaredoxin"/>
</dbReference>
<keyword evidence="5" id="KW-0676">Redox-active center</keyword>
<dbReference type="GO" id="GO:0004602">
    <property type="term" value="F:glutathione peroxidase activity"/>
    <property type="evidence" value="ECO:0007669"/>
    <property type="project" value="UniProtKB-EC"/>
</dbReference>
<evidence type="ECO:0000256" key="4">
    <source>
        <dbReference type="ARBA" id="ARBA00023157"/>
    </source>
</evidence>
<proteinExistence type="predicted"/>
<evidence type="ECO:0000313" key="9">
    <source>
        <dbReference type="EMBL" id="KIH92019.1"/>
    </source>
</evidence>
<dbReference type="PROSITE" id="PS51354">
    <property type="entry name" value="GLUTAREDOXIN_2"/>
    <property type="match status" value="1"/>
</dbReference>
<dbReference type="GO" id="GO:0004364">
    <property type="term" value="F:glutathione transferase activity"/>
    <property type="evidence" value="ECO:0007669"/>
    <property type="project" value="UniProtKB-EC"/>
</dbReference>
<dbReference type="OrthoDB" id="418495at2759"/>
<reference evidence="9 10" key="1">
    <citation type="journal article" date="2014" name="BMC Genomics">
        <title>Comparative genomics of the major fungal agents of human and animal Sporotrichosis: Sporothrix schenckii and Sporothrix brasiliensis.</title>
        <authorList>
            <person name="Teixeira M.M."/>
            <person name="de Almeida L.G."/>
            <person name="Kubitschek-Barreira P."/>
            <person name="Alves F.L."/>
            <person name="Kioshima E.S."/>
            <person name="Abadio A.K."/>
            <person name="Fernandes L."/>
            <person name="Derengowski L.S."/>
            <person name="Ferreira K.S."/>
            <person name="Souza R.C."/>
            <person name="Ruiz J.C."/>
            <person name="de Andrade N.C."/>
            <person name="Paes H.C."/>
            <person name="Nicola A.M."/>
            <person name="Albuquerque P."/>
            <person name="Gerber A.L."/>
            <person name="Martins V.P."/>
            <person name="Peconick L.D."/>
            <person name="Neto A.V."/>
            <person name="Chaucanez C.B."/>
            <person name="Silva P.A."/>
            <person name="Cunha O.L."/>
            <person name="de Oliveira F.F."/>
            <person name="dos Santos T.C."/>
            <person name="Barros A.L."/>
            <person name="Soares M.A."/>
            <person name="de Oliveira L.M."/>
            <person name="Marini M.M."/>
            <person name="Villalobos-Duno H."/>
            <person name="Cunha M.M."/>
            <person name="de Hoog S."/>
            <person name="da Silveira J.F."/>
            <person name="Henrissat B."/>
            <person name="Nino-Vega G.A."/>
            <person name="Cisalpino P.S."/>
            <person name="Mora-Montes H.M."/>
            <person name="Almeida S.R."/>
            <person name="Stajich J.E."/>
            <person name="Lopes-Bezerra L.M."/>
            <person name="Vasconcelos A.T."/>
            <person name="Felipe M.S."/>
        </authorList>
    </citation>
    <scope>NUCLEOTIDE SEQUENCE [LARGE SCALE GENOMIC DNA]</scope>
    <source>
        <strain evidence="9 10">5110</strain>
    </source>
</reference>
<dbReference type="GO" id="GO:0005737">
    <property type="term" value="C:cytoplasm"/>
    <property type="evidence" value="ECO:0007669"/>
    <property type="project" value="TreeGrafter"/>
</dbReference>
<dbReference type="FunFam" id="3.40.30.10:FF:000026">
    <property type="entry name" value="Glutaredoxin 2"/>
    <property type="match status" value="1"/>
</dbReference>
<accession>A0A0C2EZQ0</accession>
<dbReference type="InterPro" id="IPR017937">
    <property type="entry name" value="Thioredoxin_CS"/>
</dbReference>
<dbReference type="SUPFAM" id="SSF52833">
    <property type="entry name" value="Thioredoxin-like"/>
    <property type="match status" value="1"/>
</dbReference>
<dbReference type="HOGENOM" id="CLU_026126_7_2_1"/>
<dbReference type="EMBL" id="AWTV01000006">
    <property type="protein sequence ID" value="KIH92019.1"/>
    <property type="molecule type" value="Genomic_DNA"/>
</dbReference>
<dbReference type="PROSITE" id="PS00195">
    <property type="entry name" value="GLUTAREDOXIN_1"/>
    <property type="match status" value="1"/>
</dbReference>
<dbReference type="InterPro" id="IPR014025">
    <property type="entry name" value="Glutaredoxin_subgr"/>
</dbReference>
<evidence type="ECO:0000256" key="5">
    <source>
        <dbReference type="ARBA" id="ARBA00023284"/>
    </source>
</evidence>
<dbReference type="Pfam" id="PF00462">
    <property type="entry name" value="Glutaredoxin"/>
    <property type="match status" value="1"/>
</dbReference>
<dbReference type="Gene3D" id="3.40.30.10">
    <property type="entry name" value="Glutaredoxin"/>
    <property type="match status" value="1"/>
</dbReference>
<dbReference type="PRINTS" id="PR00160">
    <property type="entry name" value="GLUTAREDOXIN"/>
</dbReference>
<dbReference type="Proteomes" id="UP000031575">
    <property type="component" value="Unassembled WGS sequence"/>
</dbReference>
<dbReference type="PANTHER" id="PTHR45694:SF18">
    <property type="entry name" value="GLUTAREDOXIN-1-RELATED"/>
    <property type="match status" value="1"/>
</dbReference>
<keyword evidence="2" id="KW-0813">Transport</keyword>
<dbReference type="InterPro" id="IPR011767">
    <property type="entry name" value="GLR_AS"/>
</dbReference>
<comment type="catalytic activity">
    <reaction evidence="6">
        <text>1-chloro-2,4-dinitrobenzene + glutathione = 2,4-dinitrophenyl-S-glutathione + chloride + H(+)</text>
        <dbReference type="Rhea" id="RHEA:51220"/>
        <dbReference type="ChEBI" id="CHEBI:15378"/>
        <dbReference type="ChEBI" id="CHEBI:17996"/>
        <dbReference type="ChEBI" id="CHEBI:34718"/>
        <dbReference type="ChEBI" id="CHEBI:57925"/>
        <dbReference type="ChEBI" id="CHEBI:133977"/>
        <dbReference type="EC" id="2.5.1.18"/>
    </reaction>
</comment>
<dbReference type="GeneID" id="63676570"/>
<evidence type="ECO:0000256" key="2">
    <source>
        <dbReference type="ARBA" id="ARBA00022448"/>
    </source>
</evidence>
<dbReference type="PANTHER" id="PTHR45694">
    <property type="entry name" value="GLUTAREDOXIN 2"/>
    <property type="match status" value="1"/>
</dbReference>
<comment type="caution">
    <text evidence="9">The sequence shown here is derived from an EMBL/GenBank/DDBJ whole genome shotgun (WGS) entry which is preliminary data.</text>
</comment>
<feature type="domain" description="Glutaredoxin" evidence="8">
    <location>
        <begin position="16"/>
        <end position="78"/>
    </location>
</feature>
<dbReference type="NCBIfam" id="TIGR02180">
    <property type="entry name" value="GRX_euk"/>
    <property type="match status" value="1"/>
</dbReference>
<dbReference type="AlphaFoldDB" id="A0A0C2EZQ0"/>
<dbReference type="RefSeq" id="XP_040620029.1">
    <property type="nucleotide sequence ID" value="XM_040761649.1"/>
</dbReference>
<dbReference type="InterPro" id="IPR036249">
    <property type="entry name" value="Thioredoxin-like_sf"/>
</dbReference>
<keyword evidence="10" id="KW-1185">Reference proteome</keyword>
<comment type="catalytic activity">
    <reaction evidence="1">
        <text>2 glutathione + H2O2 = glutathione disulfide + 2 H2O</text>
        <dbReference type="Rhea" id="RHEA:16833"/>
        <dbReference type="ChEBI" id="CHEBI:15377"/>
        <dbReference type="ChEBI" id="CHEBI:16240"/>
        <dbReference type="ChEBI" id="CHEBI:57925"/>
        <dbReference type="ChEBI" id="CHEBI:58297"/>
        <dbReference type="EC" id="1.11.1.9"/>
    </reaction>
</comment>
<gene>
    <name evidence="9" type="ORF">SPBR_03347</name>
</gene>
<comment type="catalytic activity">
    <reaction evidence="7">
        <text>RX + glutathione = an S-substituted glutathione + a halide anion + H(+)</text>
        <dbReference type="Rhea" id="RHEA:16437"/>
        <dbReference type="ChEBI" id="CHEBI:15378"/>
        <dbReference type="ChEBI" id="CHEBI:16042"/>
        <dbReference type="ChEBI" id="CHEBI:17792"/>
        <dbReference type="ChEBI" id="CHEBI:57925"/>
        <dbReference type="ChEBI" id="CHEBI:90779"/>
        <dbReference type="EC" id="2.5.1.18"/>
    </reaction>
</comment>
<evidence type="ECO:0000256" key="3">
    <source>
        <dbReference type="ARBA" id="ARBA00022982"/>
    </source>
</evidence>
<dbReference type="GO" id="GO:0034599">
    <property type="term" value="P:cellular response to oxidative stress"/>
    <property type="evidence" value="ECO:0007669"/>
    <property type="project" value="TreeGrafter"/>
</dbReference>
<evidence type="ECO:0000256" key="1">
    <source>
        <dbReference type="ARBA" id="ARBA00000217"/>
    </source>
</evidence>
<evidence type="ECO:0000256" key="7">
    <source>
        <dbReference type="ARBA" id="ARBA00047960"/>
    </source>
</evidence>
<evidence type="ECO:0000313" key="10">
    <source>
        <dbReference type="Proteomes" id="UP000031575"/>
    </source>
</evidence>
<keyword evidence="4" id="KW-1015">Disulfide bond</keyword>
<dbReference type="GO" id="GO:0015038">
    <property type="term" value="F:glutathione disulfide oxidoreductase activity"/>
    <property type="evidence" value="ECO:0007669"/>
    <property type="project" value="TreeGrafter"/>
</dbReference>
<keyword evidence="3" id="KW-0249">Electron transport</keyword>